<reference evidence="1 2" key="1">
    <citation type="submission" date="2016-07" db="EMBL/GenBank/DDBJ databases">
        <title>Complete genome sequence of the Lentzea guizhouensis DHS C013.</title>
        <authorList>
            <person name="Cao C."/>
        </authorList>
    </citation>
    <scope>NUCLEOTIDE SEQUENCE [LARGE SCALE GENOMIC DNA]</scope>
    <source>
        <strain evidence="1 2">DHS C013</strain>
    </source>
</reference>
<evidence type="ECO:0000313" key="2">
    <source>
        <dbReference type="Proteomes" id="UP000093053"/>
    </source>
</evidence>
<protein>
    <submittedName>
        <fullName evidence="1">Uncharacterized protein</fullName>
    </submittedName>
</protein>
<gene>
    <name evidence="1" type="ORF">BBK82_26755</name>
</gene>
<dbReference type="AlphaFoldDB" id="A0A1B2HN30"/>
<keyword evidence="2" id="KW-1185">Reference proteome</keyword>
<dbReference type="OrthoDB" id="3666039at2"/>
<dbReference type="KEGG" id="led:BBK82_26755"/>
<name>A0A1B2HN30_9PSEU</name>
<accession>A0A1B2HN30</accession>
<dbReference type="EMBL" id="CP016793">
    <property type="protein sequence ID" value="ANZ39137.1"/>
    <property type="molecule type" value="Genomic_DNA"/>
</dbReference>
<evidence type="ECO:0000313" key="1">
    <source>
        <dbReference type="EMBL" id="ANZ39137.1"/>
    </source>
</evidence>
<proteinExistence type="predicted"/>
<dbReference type="Proteomes" id="UP000093053">
    <property type="component" value="Chromosome"/>
</dbReference>
<sequence length="323" mass="36471">MTTHKNLVRELKRVRKGRGVHAGAIDEKIGPTLRAACGITRSDGPLAARQKLITRLTELVEQLPDDLQVAARAAFALTPETRLPLYQDRVLWVAAVVDRDARTVRRRVDEAVDQLAELAATTTRRDTGGWHLTDLHVSVTLDHGRPEVVERHRLVVDADHVDEVEFTALFAVPRRDVKLLFGGSLQDHGIVTHERPGFTLVPAEPLPRGETFEFAVRYQFDRDALPPELLHVPERPCEQFDLRVRFGPDHKPQVQRFEGAYRRDPAGLPFPVDRAGEVHLRFRRLLPGLLYGVRWERRGSYQADPAGSPAMFHAHDAVGVIRQ</sequence>
<dbReference type="RefSeq" id="WP_065917480.1">
    <property type="nucleotide sequence ID" value="NZ_CP016793.1"/>
</dbReference>
<organism evidence="1 2">
    <name type="scientific">Lentzea guizhouensis</name>
    <dbReference type="NCBI Taxonomy" id="1586287"/>
    <lineage>
        <taxon>Bacteria</taxon>
        <taxon>Bacillati</taxon>
        <taxon>Actinomycetota</taxon>
        <taxon>Actinomycetes</taxon>
        <taxon>Pseudonocardiales</taxon>
        <taxon>Pseudonocardiaceae</taxon>
        <taxon>Lentzea</taxon>
    </lineage>
</organism>